<dbReference type="PaxDb" id="243274-THEMA_04330"/>
<reference evidence="2 3" key="1">
    <citation type="journal article" date="1999" name="Nature">
        <title>Evidence for lateral gene transfer between Archaea and Bacteria from genome sequence of Thermotoga maritima.</title>
        <authorList>
            <person name="Nelson K.E."/>
            <person name="Clayton R.A."/>
            <person name="Gill S.R."/>
            <person name="Gwinn M.L."/>
            <person name="Dodson R.J."/>
            <person name="Haft D.H."/>
            <person name="Hickey E.K."/>
            <person name="Peterson J.D."/>
            <person name="Nelson W.C."/>
            <person name="Ketchum K.A."/>
            <person name="McDonald L."/>
            <person name="Utterback T.R."/>
            <person name="Malek J.A."/>
            <person name="Linher K.D."/>
            <person name="Garrett M.M."/>
            <person name="Stewart A.M."/>
            <person name="Cotton M.D."/>
            <person name="Pratt M.S."/>
            <person name="Phillips C.A."/>
            <person name="Richardson D."/>
            <person name="Heidelberg J."/>
            <person name="Sutton G.G."/>
            <person name="Fleischmann R.D."/>
            <person name="White O."/>
            <person name="Salzberg S.L."/>
            <person name="Smith H.O."/>
            <person name="Venter J.C."/>
            <person name="Fraser C.M."/>
        </authorList>
    </citation>
    <scope>NUCLEOTIDE SEQUENCE [LARGE SCALE GENOMIC DNA]</scope>
    <source>
        <strain evidence="3">ATCC 43589 / DSM 3109 / JCM 10099 / NBRC 100826 / MSB8</strain>
    </source>
</reference>
<dbReference type="InterPro" id="IPR003251">
    <property type="entry name" value="Rr_diiron-bd_dom"/>
</dbReference>
<dbReference type="Proteomes" id="UP000008183">
    <property type="component" value="Chromosome"/>
</dbReference>
<accession>Q9WXV0</accession>
<gene>
    <name evidence="2" type="ordered locus">TM_0095</name>
</gene>
<dbReference type="GO" id="GO:0046872">
    <property type="term" value="F:metal ion binding"/>
    <property type="evidence" value="ECO:0007669"/>
    <property type="project" value="InterPro"/>
</dbReference>
<dbReference type="CDD" id="cd01045">
    <property type="entry name" value="Ferritin_like_AB"/>
    <property type="match status" value="1"/>
</dbReference>
<evidence type="ECO:0000313" key="2">
    <source>
        <dbReference type="EMBL" id="AAD35189.1"/>
    </source>
</evidence>
<dbReference type="GO" id="GO:0016491">
    <property type="term" value="F:oxidoreductase activity"/>
    <property type="evidence" value="ECO:0007669"/>
    <property type="project" value="InterPro"/>
</dbReference>
<dbReference type="KEGG" id="tmi:THEMA_04330"/>
<keyword evidence="3" id="KW-1185">Reference proteome</keyword>
<dbReference type="SUPFAM" id="SSF47240">
    <property type="entry name" value="Ferritin-like"/>
    <property type="match status" value="1"/>
</dbReference>
<protein>
    <recommendedName>
        <fullName evidence="1">Rubrerythrin diiron-binding domain-containing protein</fullName>
    </recommendedName>
</protein>
<dbReference type="EnsemblBacteria" id="AAD35189">
    <property type="protein sequence ID" value="AAD35189"/>
    <property type="gene ID" value="TM_0095"/>
</dbReference>
<evidence type="ECO:0000313" key="3">
    <source>
        <dbReference type="Proteomes" id="UP000008183"/>
    </source>
</evidence>
<dbReference type="InterPro" id="IPR012347">
    <property type="entry name" value="Ferritin-like"/>
</dbReference>
<dbReference type="PANTHER" id="PTHR33531:SF7">
    <property type="entry name" value="HYPOTHETICAL MEMBRANE PROTEIN, CONSERVED"/>
    <property type="match status" value="1"/>
</dbReference>
<dbReference type="InParanoid" id="Q9WXV0"/>
<dbReference type="Gene3D" id="1.20.1260.10">
    <property type="match status" value="1"/>
</dbReference>
<evidence type="ECO:0000259" key="1">
    <source>
        <dbReference type="Pfam" id="PF02915"/>
    </source>
</evidence>
<feature type="domain" description="Rubrerythrin diiron-binding" evidence="1">
    <location>
        <begin position="8"/>
        <end position="152"/>
    </location>
</feature>
<dbReference type="PIR" id="G72417">
    <property type="entry name" value="G72417"/>
</dbReference>
<dbReference type="PATRIC" id="fig|243274.18.peg.831"/>
<dbReference type="EMBL" id="AE000512">
    <property type="protein sequence ID" value="AAD35189.1"/>
    <property type="molecule type" value="Genomic_DNA"/>
</dbReference>
<organism evidence="2 3">
    <name type="scientific">Thermotoga maritima (strain ATCC 43589 / DSM 3109 / JCM 10099 / NBRC 100826 / MSB8)</name>
    <dbReference type="NCBI Taxonomy" id="243274"/>
    <lineage>
        <taxon>Bacteria</taxon>
        <taxon>Thermotogati</taxon>
        <taxon>Thermotogota</taxon>
        <taxon>Thermotogae</taxon>
        <taxon>Thermotogales</taxon>
        <taxon>Thermotogaceae</taxon>
        <taxon>Thermotoga</taxon>
    </lineage>
</organism>
<proteinExistence type="predicted"/>
<dbReference type="KEGG" id="tma:TM0095"/>
<dbReference type="InterPro" id="IPR009078">
    <property type="entry name" value="Ferritin-like_SF"/>
</dbReference>
<dbReference type="AlphaFoldDB" id="Q9WXV0"/>
<dbReference type="PANTHER" id="PTHR33531">
    <property type="entry name" value="RUBRERYTHRIN SUBFAMILY"/>
    <property type="match status" value="1"/>
</dbReference>
<dbReference type="Pfam" id="PF02915">
    <property type="entry name" value="Rubrerythrin"/>
    <property type="match status" value="1"/>
</dbReference>
<dbReference type="OrthoDB" id="37394at2"/>
<sequence>MSMFSAKELLNIAVRVEKEGEEFYRKIAERFTQPDIKEFFSYMSRQEAEHARTFEKIGEEVGAKEETYLDMEDTEEYLKSFVEGKFFPSPEVMERYLKEKSVEEAIDFSISVEKETIIFYYEILELLKNEKARSLVKGIIEQEKQHVVKLLRIKGMIT</sequence>
<name>Q9WXV0_THEMA</name>